<evidence type="ECO:0000313" key="2">
    <source>
        <dbReference type="EMBL" id="GJT46387.1"/>
    </source>
</evidence>
<accession>A0ABQ5E6A3</accession>
<name>A0ABQ5E6A3_9ASTR</name>
<reference evidence="2" key="1">
    <citation type="journal article" date="2022" name="Int. J. Mol. Sci.">
        <title>Draft Genome of Tanacetum Coccineum: Genomic Comparison of Closely Related Tanacetum-Family Plants.</title>
        <authorList>
            <person name="Yamashiro T."/>
            <person name="Shiraishi A."/>
            <person name="Nakayama K."/>
            <person name="Satake H."/>
        </authorList>
    </citation>
    <scope>NUCLEOTIDE SEQUENCE</scope>
</reference>
<gene>
    <name evidence="2" type="ORF">Tco_0955102</name>
</gene>
<reference evidence="2" key="2">
    <citation type="submission" date="2022-01" db="EMBL/GenBank/DDBJ databases">
        <authorList>
            <person name="Yamashiro T."/>
            <person name="Shiraishi A."/>
            <person name="Satake H."/>
            <person name="Nakayama K."/>
        </authorList>
    </citation>
    <scope>NUCLEOTIDE SEQUENCE</scope>
</reference>
<keyword evidence="3" id="KW-1185">Reference proteome</keyword>
<evidence type="ECO:0000256" key="1">
    <source>
        <dbReference type="SAM" id="MobiDB-lite"/>
    </source>
</evidence>
<feature type="compositionally biased region" description="Basic and acidic residues" evidence="1">
    <location>
        <begin position="82"/>
        <end position="93"/>
    </location>
</feature>
<comment type="caution">
    <text evidence="2">The sequence shown here is derived from an EMBL/GenBank/DDBJ whole genome shotgun (WGS) entry which is preliminary data.</text>
</comment>
<evidence type="ECO:0000313" key="3">
    <source>
        <dbReference type="Proteomes" id="UP001151760"/>
    </source>
</evidence>
<organism evidence="2 3">
    <name type="scientific">Tanacetum coccineum</name>
    <dbReference type="NCBI Taxonomy" id="301880"/>
    <lineage>
        <taxon>Eukaryota</taxon>
        <taxon>Viridiplantae</taxon>
        <taxon>Streptophyta</taxon>
        <taxon>Embryophyta</taxon>
        <taxon>Tracheophyta</taxon>
        <taxon>Spermatophyta</taxon>
        <taxon>Magnoliopsida</taxon>
        <taxon>eudicotyledons</taxon>
        <taxon>Gunneridae</taxon>
        <taxon>Pentapetalae</taxon>
        <taxon>asterids</taxon>
        <taxon>campanulids</taxon>
        <taxon>Asterales</taxon>
        <taxon>Asteraceae</taxon>
        <taxon>Asteroideae</taxon>
        <taxon>Anthemideae</taxon>
        <taxon>Anthemidinae</taxon>
        <taxon>Tanacetum</taxon>
    </lineage>
</organism>
<dbReference type="EMBL" id="BQNB010015981">
    <property type="protein sequence ID" value="GJT46387.1"/>
    <property type="molecule type" value="Genomic_DNA"/>
</dbReference>
<feature type="region of interest" description="Disordered" evidence="1">
    <location>
        <begin position="69"/>
        <end position="96"/>
    </location>
</feature>
<sequence>MVQPAKTTIVEGVVTVMPITTAEEKAQRRLERNLQQIHPDDNEETDLRCKSHVDYRVKRLLKNTGRKLTVNGNETMSSKKSRQQEQGKLKKDGAYGNNYFHNFGVIDGLGG</sequence>
<dbReference type="Proteomes" id="UP001151760">
    <property type="component" value="Unassembled WGS sequence"/>
</dbReference>
<protein>
    <submittedName>
        <fullName evidence="2">Uncharacterized protein</fullName>
    </submittedName>
</protein>
<proteinExistence type="predicted"/>